<evidence type="ECO:0000313" key="1">
    <source>
        <dbReference type="EMBL" id="KAB1636264.1"/>
    </source>
</evidence>
<dbReference type="EMBL" id="WBJX01000007">
    <property type="protein sequence ID" value="KAB1636264.1"/>
    <property type="molecule type" value="Genomic_DNA"/>
</dbReference>
<proteinExistence type="predicted"/>
<reference evidence="1 2" key="1">
    <citation type="submission" date="2019-09" db="EMBL/GenBank/DDBJ databases">
        <title>Phylogeny of genus Pseudoclavibacter and closely related genus.</title>
        <authorList>
            <person name="Li Y."/>
        </authorList>
    </citation>
    <scope>NUCLEOTIDE SEQUENCE [LARGE SCALE GENOMIC DNA]</scope>
    <source>
        <strain evidence="1 2">THG-MD12</strain>
    </source>
</reference>
<comment type="caution">
    <text evidence="1">The sequence shown here is derived from an EMBL/GenBank/DDBJ whole genome shotgun (WGS) entry which is preliminary data.</text>
</comment>
<dbReference type="InterPro" id="IPR007362">
    <property type="entry name" value="DUF429"/>
</dbReference>
<gene>
    <name evidence="1" type="ORF">F8O03_17250</name>
</gene>
<dbReference type="OrthoDB" id="4870479at2"/>
<dbReference type="RefSeq" id="WP_151424974.1">
    <property type="nucleotide sequence ID" value="NZ_WBJX01000007.1"/>
</dbReference>
<sequence>MKTVGVDLAAEPTRTAMAVIEWGADGARLSHVQLGTSDTEIIELAADAASVGIDCAFGWPIEFVEFVSAHATRVSGTHARTGIDLRRRLAYRHTDRVVREQTGRWPLSVSTDRLGMTAIHCAELLDGFAAAGEQVDRSGGGRLAEVYPAAALRAWGLLTPGYKTKPEARILAAQAVLAALPRLETTAEQRSLLGRSDDALDALVASLIARAHALGKTLPVPPELLDAAKIEGWVALPTCGIGELAGAA</sequence>
<keyword evidence="2" id="KW-1185">Reference proteome</keyword>
<evidence type="ECO:0000313" key="2">
    <source>
        <dbReference type="Proteomes" id="UP000490386"/>
    </source>
</evidence>
<dbReference type="Proteomes" id="UP000490386">
    <property type="component" value="Unassembled WGS sequence"/>
</dbReference>
<accession>A0A7J5AXQ9</accession>
<dbReference type="AlphaFoldDB" id="A0A7J5AXQ9"/>
<organism evidence="1 2">
    <name type="scientific">Pseudoclavibacter terrae</name>
    <dbReference type="NCBI Taxonomy" id="1530195"/>
    <lineage>
        <taxon>Bacteria</taxon>
        <taxon>Bacillati</taxon>
        <taxon>Actinomycetota</taxon>
        <taxon>Actinomycetes</taxon>
        <taxon>Micrococcales</taxon>
        <taxon>Microbacteriaceae</taxon>
        <taxon>Pseudoclavibacter</taxon>
    </lineage>
</organism>
<protein>
    <submittedName>
        <fullName evidence="1">DUF429 domain-containing protein</fullName>
    </submittedName>
</protein>
<name>A0A7J5AXQ9_9MICO</name>
<dbReference type="Pfam" id="PF04250">
    <property type="entry name" value="DUF429"/>
    <property type="match status" value="1"/>
</dbReference>